<dbReference type="InterPro" id="IPR011006">
    <property type="entry name" value="CheY-like_superfamily"/>
</dbReference>
<dbReference type="GO" id="GO:0005524">
    <property type="term" value="F:ATP binding"/>
    <property type="evidence" value="ECO:0007669"/>
    <property type="project" value="UniProtKB-KW"/>
</dbReference>
<evidence type="ECO:0000256" key="6">
    <source>
        <dbReference type="ARBA" id="ARBA00023159"/>
    </source>
</evidence>
<evidence type="ECO:0000256" key="7">
    <source>
        <dbReference type="ARBA" id="ARBA00023163"/>
    </source>
</evidence>
<evidence type="ECO:0000259" key="11">
    <source>
        <dbReference type="PROSITE" id="PS50110"/>
    </source>
</evidence>
<dbReference type="FunFam" id="3.40.50.300:FF:000006">
    <property type="entry name" value="DNA-binding transcriptional regulator NtrC"/>
    <property type="match status" value="1"/>
</dbReference>
<protein>
    <submittedName>
        <fullName evidence="12">Sigma-54-dependent Fis family transcriptional regulator</fullName>
    </submittedName>
</protein>
<dbReference type="PROSITE" id="PS00676">
    <property type="entry name" value="SIGMA54_INTERACT_2"/>
    <property type="match status" value="1"/>
</dbReference>
<dbReference type="Pfam" id="PF00072">
    <property type="entry name" value="Response_reg"/>
    <property type="match status" value="1"/>
</dbReference>
<evidence type="ECO:0000256" key="5">
    <source>
        <dbReference type="ARBA" id="ARBA00023125"/>
    </source>
</evidence>
<dbReference type="Gene3D" id="1.10.10.60">
    <property type="entry name" value="Homeodomain-like"/>
    <property type="match status" value="1"/>
</dbReference>
<evidence type="ECO:0000256" key="2">
    <source>
        <dbReference type="ARBA" id="ARBA00022840"/>
    </source>
</evidence>
<dbReference type="InterPro" id="IPR025943">
    <property type="entry name" value="Sigma_54_int_dom_ATP-bd_2"/>
</dbReference>
<evidence type="ECO:0000256" key="4">
    <source>
        <dbReference type="ARBA" id="ARBA00023015"/>
    </source>
</evidence>
<dbReference type="InterPro" id="IPR009057">
    <property type="entry name" value="Homeodomain-like_sf"/>
</dbReference>
<feature type="domain" description="Sigma-54 factor interaction" evidence="10">
    <location>
        <begin position="145"/>
        <end position="374"/>
    </location>
</feature>
<evidence type="ECO:0000313" key="12">
    <source>
        <dbReference type="EMBL" id="NIA71392.1"/>
    </source>
</evidence>
<dbReference type="AlphaFoldDB" id="A0A967F1L7"/>
<evidence type="ECO:0000256" key="1">
    <source>
        <dbReference type="ARBA" id="ARBA00022741"/>
    </source>
</evidence>
<keyword evidence="1" id="KW-0547">Nucleotide-binding</keyword>
<dbReference type="PROSITE" id="PS50045">
    <property type="entry name" value="SIGMA54_INTERACT_4"/>
    <property type="match status" value="1"/>
</dbReference>
<reference evidence="12" key="1">
    <citation type="submission" date="2020-03" db="EMBL/GenBank/DDBJ databases">
        <title>Genome of Pelagibius litoralis DSM 21314T.</title>
        <authorList>
            <person name="Wang G."/>
        </authorList>
    </citation>
    <scope>NUCLEOTIDE SEQUENCE</scope>
    <source>
        <strain evidence="12">DSM 21314</strain>
    </source>
</reference>
<keyword evidence="6" id="KW-0010">Activator</keyword>
<accession>A0A967F1L7</accession>
<comment type="caution">
    <text evidence="12">The sequence shown here is derived from an EMBL/GenBank/DDBJ whole genome shotgun (WGS) entry which is preliminary data.</text>
</comment>
<dbReference type="CDD" id="cd00009">
    <property type="entry name" value="AAA"/>
    <property type="match status" value="1"/>
</dbReference>
<keyword evidence="3" id="KW-0902">Two-component regulatory system</keyword>
<evidence type="ECO:0000256" key="3">
    <source>
        <dbReference type="ARBA" id="ARBA00023012"/>
    </source>
</evidence>
<dbReference type="Pfam" id="PF00158">
    <property type="entry name" value="Sigma54_activat"/>
    <property type="match status" value="1"/>
</dbReference>
<dbReference type="InterPro" id="IPR025944">
    <property type="entry name" value="Sigma_54_int_dom_CS"/>
</dbReference>
<evidence type="ECO:0000256" key="8">
    <source>
        <dbReference type="PROSITE-ProRule" id="PRU00169"/>
    </source>
</evidence>
<keyword evidence="7" id="KW-0804">Transcription</keyword>
<dbReference type="CDD" id="cd17572">
    <property type="entry name" value="REC_NtrC1-like"/>
    <property type="match status" value="1"/>
</dbReference>
<keyword evidence="5" id="KW-0238">DNA-binding</keyword>
<dbReference type="Proteomes" id="UP000761264">
    <property type="component" value="Unassembled WGS sequence"/>
</dbReference>
<keyword evidence="8" id="KW-0597">Phosphoprotein</keyword>
<dbReference type="GO" id="GO:0006355">
    <property type="term" value="P:regulation of DNA-templated transcription"/>
    <property type="evidence" value="ECO:0007669"/>
    <property type="project" value="InterPro"/>
</dbReference>
<keyword evidence="13" id="KW-1185">Reference proteome</keyword>
<feature type="modified residue" description="4-aspartylphosphate" evidence="8">
    <location>
        <position position="56"/>
    </location>
</feature>
<name>A0A967F1L7_9PROT</name>
<dbReference type="Gene3D" id="3.40.50.2300">
    <property type="match status" value="1"/>
</dbReference>
<dbReference type="PANTHER" id="PTHR32071">
    <property type="entry name" value="TRANSCRIPTIONAL REGULATORY PROTEIN"/>
    <property type="match status" value="1"/>
</dbReference>
<dbReference type="GO" id="GO:0043565">
    <property type="term" value="F:sequence-specific DNA binding"/>
    <property type="evidence" value="ECO:0007669"/>
    <property type="project" value="InterPro"/>
</dbReference>
<keyword evidence="4" id="KW-0805">Transcription regulation</keyword>
<dbReference type="EMBL" id="JAAQPH010000021">
    <property type="protein sequence ID" value="NIA71392.1"/>
    <property type="molecule type" value="Genomic_DNA"/>
</dbReference>
<feature type="domain" description="Response regulatory" evidence="11">
    <location>
        <begin position="7"/>
        <end position="121"/>
    </location>
</feature>
<dbReference type="GO" id="GO:0000160">
    <property type="term" value="P:phosphorelay signal transduction system"/>
    <property type="evidence" value="ECO:0007669"/>
    <property type="project" value="UniProtKB-KW"/>
</dbReference>
<dbReference type="PANTHER" id="PTHR32071:SF117">
    <property type="entry name" value="PTS-DEPENDENT DIHYDROXYACETONE KINASE OPERON REGULATORY PROTEIN-RELATED"/>
    <property type="match status" value="1"/>
</dbReference>
<dbReference type="InterPro" id="IPR002197">
    <property type="entry name" value="HTH_Fis"/>
</dbReference>
<dbReference type="SUPFAM" id="SSF52172">
    <property type="entry name" value="CheY-like"/>
    <property type="match status" value="1"/>
</dbReference>
<dbReference type="InterPro" id="IPR027417">
    <property type="entry name" value="P-loop_NTPase"/>
</dbReference>
<dbReference type="SMART" id="SM00382">
    <property type="entry name" value="AAA"/>
    <property type="match status" value="1"/>
</dbReference>
<dbReference type="PROSITE" id="PS50110">
    <property type="entry name" value="RESPONSE_REGULATORY"/>
    <property type="match status" value="1"/>
</dbReference>
<dbReference type="InterPro" id="IPR003593">
    <property type="entry name" value="AAA+_ATPase"/>
</dbReference>
<dbReference type="SUPFAM" id="SSF52540">
    <property type="entry name" value="P-loop containing nucleoside triphosphate hydrolases"/>
    <property type="match status" value="1"/>
</dbReference>
<dbReference type="InterPro" id="IPR001789">
    <property type="entry name" value="Sig_transdc_resp-reg_receiver"/>
</dbReference>
<dbReference type="Pfam" id="PF02954">
    <property type="entry name" value="HTH_8"/>
    <property type="match status" value="1"/>
</dbReference>
<sequence>MRSLEYKILLVEDTVALARTYKGFLRDEPYIVQHLEKGGEALEAIGNELPDAVVLDLRLPDMNGMEVLEKLTASGVACPVIVITAHGSMRTAVEAMQAGASDFLVKPFSADRLKVTLKNVLEKQQLIRTVETYRDRIDRRAFEGFVGSSLAMQAVYRAIESAAASDATVFVTGESGTGKELCAQAIHRLSKRRAKALVPINCAAIPKDLMESEIFGHVKGAFTGAHLDREGAASLADGGTMFLDEICEMDMALQSKLLRFIQSGSFTKVGGARPVEVDIRFVCATNRDPFKEVAAGRFREDLYYRLHVVPIRLPPLRERAEDVLEIADILLKNYAEREGKAFCGFDDEARALITAHSWPGNVRELQNALRQAVVLHQGEQLSPEMLPDSVVQNGNRRSFEDSEATVQEMPVPGVSNGGNAMPPESDLGTLAQTIRPLDEVERETIERAINLCGGDVRTASVLLGIAPATIYRKRKAWNS</sequence>
<evidence type="ECO:0000259" key="10">
    <source>
        <dbReference type="PROSITE" id="PS50045"/>
    </source>
</evidence>
<dbReference type="SUPFAM" id="SSF46689">
    <property type="entry name" value="Homeodomain-like"/>
    <property type="match status" value="1"/>
</dbReference>
<feature type="region of interest" description="Disordered" evidence="9">
    <location>
        <begin position="401"/>
        <end position="420"/>
    </location>
</feature>
<dbReference type="Gene3D" id="1.10.8.60">
    <property type="match status" value="1"/>
</dbReference>
<dbReference type="InterPro" id="IPR058031">
    <property type="entry name" value="AAA_lid_NorR"/>
</dbReference>
<dbReference type="InterPro" id="IPR002078">
    <property type="entry name" value="Sigma_54_int"/>
</dbReference>
<organism evidence="12 13">
    <name type="scientific">Pelagibius litoralis</name>
    <dbReference type="NCBI Taxonomy" id="374515"/>
    <lineage>
        <taxon>Bacteria</taxon>
        <taxon>Pseudomonadati</taxon>
        <taxon>Pseudomonadota</taxon>
        <taxon>Alphaproteobacteria</taxon>
        <taxon>Rhodospirillales</taxon>
        <taxon>Rhodovibrionaceae</taxon>
        <taxon>Pelagibius</taxon>
    </lineage>
</organism>
<evidence type="ECO:0000313" key="13">
    <source>
        <dbReference type="Proteomes" id="UP000761264"/>
    </source>
</evidence>
<dbReference type="SMART" id="SM00448">
    <property type="entry name" value="REC"/>
    <property type="match status" value="1"/>
</dbReference>
<dbReference type="Pfam" id="PF25601">
    <property type="entry name" value="AAA_lid_14"/>
    <property type="match status" value="1"/>
</dbReference>
<dbReference type="Gene3D" id="3.40.50.300">
    <property type="entry name" value="P-loop containing nucleotide triphosphate hydrolases"/>
    <property type="match status" value="1"/>
</dbReference>
<evidence type="ECO:0000256" key="9">
    <source>
        <dbReference type="SAM" id="MobiDB-lite"/>
    </source>
</evidence>
<keyword evidence="2" id="KW-0067">ATP-binding</keyword>
<proteinExistence type="predicted"/>
<dbReference type="PROSITE" id="PS00688">
    <property type="entry name" value="SIGMA54_INTERACT_3"/>
    <property type="match status" value="1"/>
</dbReference>
<gene>
    <name evidence="12" type="ORF">HBA54_22610</name>
</gene>